<feature type="domain" description="HTH cro/C1-type" evidence="2">
    <location>
        <begin position="9"/>
        <end position="63"/>
    </location>
</feature>
<reference evidence="3 4" key="1">
    <citation type="submission" date="2024-11" db="EMBL/GenBank/DDBJ databases">
        <authorList>
            <person name="Heng Y.C."/>
            <person name="Lim A.C.H."/>
            <person name="Lee J.K.Y."/>
            <person name="Kittelmann S."/>
        </authorList>
    </citation>
    <scope>NUCLEOTIDE SEQUENCE [LARGE SCALE GENOMIC DNA]</scope>
    <source>
        <strain evidence="3 4">WILCCON 0112</strain>
    </source>
</reference>
<dbReference type="PANTHER" id="PTHR46558">
    <property type="entry name" value="TRACRIPTIONAL REGULATORY PROTEIN-RELATED-RELATED"/>
    <property type="match status" value="1"/>
</dbReference>
<sequence>MSSTLNERIKERRLLLGYNQPELAAIMNVSKQTVSNWENGNRTPDAETLSKLSDLFSVSVDFLLGKTDIASPPSADGLEPELTKKDEKDIEKTLNKTLEMLEKQEGLMLSGELIDEDDFELIKAAIQNGLEYAKKVNKKKFTPNKFKK</sequence>
<evidence type="ECO:0000313" key="4">
    <source>
        <dbReference type="Proteomes" id="UP001623600"/>
    </source>
</evidence>
<proteinExistence type="predicted"/>
<dbReference type="Proteomes" id="UP001623600">
    <property type="component" value="Unassembled WGS sequence"/>
</dbReference>
<dbReference type="InterPro" id="IPR001387">
    <property type="entry name" value="Cro/C1-type_HTH"/>
</dbReference>
<dbReference type="SUPFAM" id="SSF47413">
    <property type="entry name" value="lambda repressor-like DNA-binding domains"/>
    <property type="match status" value="1"/>
</dbReference>
<dbReference type="CDD" id="cd00093">
    <property type="entry name" value="HTH_XRE"/>
    <property type="match status" value="1"/>
</dbReference>
<organism evidence="3 4">
    <name type="scientific">Candidatus Clostridium helianthi</name>
    <dbReference type="NCBI Taxonomy" id="3381660"/>
    <lineage>
        <taxon>Bacteria</taxon>
        <taxon>Bacillati</taxon>
        <taxon>Bacillota</taxon>
        <taxon>Clostridia</taxon>
        <taxon>Eubacteriales</taxon>
        <taxon>Clostridiaceae</taxon>
        <taxon>Clostridium</taxon>
    </lineage>
</organism>
<dbReference type="PANTHER" id="PTHR46558:SF13">
    <property type="entry name" value="HTH-TYPE TRANSCRIPTIONAL REGULATOR IMMR"/>
    <property type="match status" value="1"/>
</dbReference>
<dbReference type="PROSITE" id="PS50943">
    <property type="entry name" value="HTH_CROC1"/>
    <property type="match status" value="1"/>
</dbReference>
<gene>
    <name evidence="3" type="ORF">ACJDTP_18710</name>
</gene>
<keyword evidence="4" id="KW-1185">Reference proteome</keyword>
<dbReference type="InterPro" id="IPR010982">
    <property type="entry name" value="Lambda_DNA-bd_dom_sf"/>
</dbReference>
<dbReference type="Gene3D" id="1.10.260.40">
    <property type="entry name" value="lambda repressor-like DNA-binding domains"/>
    <property type="match status" value="1"/>
</dbReference>
<dbReference type="EMBL" id="JBJIAB010000028">
    <property type="protein sequence ID" value="MFL0167106.1"/>
    <property type="molecule type" value="Genomic_DNA"/>
</dbReference>
<evidence type="ECO:0000259" key="2">
    <source>
        <dbReference type="PROSITE" id="PS50943"/>
    </source>
</evidence>
<keyword evidence="1" id="KW-0238">DNA-binding</keyword>
<comment type="caution">
    <text evidence="3">The sequence shown here is derived from an EMBL/GenBank/DDBJ whole genome shotgun (WGS) entry which is preliminary data.</text>
</comment>
<protein>
    <submittedName>
        <fullName evidence="3">Helix-turn-helix domain-containing protein</fullName>
    </submittedName>
</protein>
<name>A0ABW8S8A6_9CLOT</name>
<accession>A0ABW8S8A6</accession>
<dbReference type="Pfam" id="PF01381">
    <property type="entry name" value="HTH_3"/>
    <property type="match status" value="1"/>
</dbReference>
<evidence type="ECO:0000256" key="1">
    <source>
        <dbReference type="ARBA" id="ARBA00023125"/>
    </source>
</evidence>
<evidence type="ECO:0000313" key="3">
    <source>
        <dbReference type="EMBL" id="MFL0167106.1"/>
    </source>
</evidence>
<dbReference type="RefSeq" id="WP_406762080.1">
    <property type="nucleotide sequence ID" value="NZ_JBJIAB010000028.1"/>
</dbReference>
<dbReference type="SMART" id="SM00530">
    <property type="entry name" value="HTH_XRE"/>
    <property type="match status" value="1"/>
</dbReference>